<feature type="region of interest" description="Disordered" evidence="12">
    <location>
        <begin position="376"/>
        <end position="403"/>
    </location>
</feature>
<evidence type="ECO:0000256" key="7">
    <source>
        <dbReference type="ARBA" id="ARBA00022898"/>
    </source>
</evidence>
<evidence type="ECO:0000256" key="3">
    <source>
        <dbReference type="ARBA" id="ARBA00009406"/>
    </source>
</evidence>
<keyword evidence="9" id="KW-0408">Iron</keyword>
<evidence type="ECO:0000256" key="9">
    <source>
        <dbReference type="ARBA" id="ARBA00023004"/>
    </source>
</evidence>
<dbReference type="GO" id="GO:0046872">
    <property type="term" value="F:metal ion binding"/>
    <property type="evidence" value="ECO:0007669"/>
    <property type="project" value="UniProtKB-KW"/>
</dbReference>
<comment type="catalytic activity">
    <reaction evidence="11">
        <text>N(6)-(pyridoxal phosphate)-L-lysyl-[4-amino-5-hydroxymethyl-2-methylpyrimidine phosphate synthase] + L-histidyl-[4-amino-5-hydroxymethyl-2-methylpyrimidine phosphate synthase] + 2 Fe(3+) + 4 H2O = L-lysyl-[4-amino-5-hydroxymethyl-2-methylpyrimidine phosphate synthase] + (2S)-2-amino-5-hydroxy-4-oxopentanoyl-[4-amino-5-hydroxymethyl-2-methylpyrimidine phosphate synthase] + 4-amino-2-methyl-5-(phosphooxymethyl)pyrimidine + 3-oxopropanoate + 2 Fe(2+) + 2 H(+)</text>
        <dbReference type="Rhea" id="RHEA:65756"/>
        <dbReference type="Rhea" id="RHEA-COMP:16892"/>
        <dbReference type="Rhea" id="RHEA-COMP:16893"/>
        <dbReference type="Rhea" id="RHEA-COMP:16894"/>
        <dbReference type="Rhea" id="RHEA-COMP:16895"/>
        <dbReference type="ChEBI" id="CHEBI:15377"/>
        <dbReference type="ChEBI" id="CHEBI:15378"/>
        <dbReference type="ChEBI" id="CHEBI:29033"/>
        <dbReference type="ChEBI" id="CHEBI:29034"/>
        <dbReference type="ChEBI" id="CHEBI:29969"/>
        <dbReference type="ChEBI" id="CHEBI:29979"/>
        <dbReference type="ChEBI" id="CHEBI:33190"/>
        <dbReference type="ChEBI" id="CHEBI:58354"/>
        <dbReference type="ChEBI" id="CHEBI:143915"/>
        <dbReference type="ChEBI" id="CHEBI:157692"/>
    </reaction>
    <physiologicalReaction direction="left-to-right" evidence="11">
        <dbReference type="Rhea" id="RHEA:65757"/>
    </physiologicalReaction>
</comment>
<dbReference type="Gene3D" id="3.40.190.10">
    <property type="entry name" value="Periplasmic binding protein-like II"/>
    <property type="match status" value="2"/>
</dbReference>
<dbReference type="SUPFAM" id="SSF53850">
    <property type="entry name" value="Periplasmic binding protein-like II"/>
    <property type="match status" value="1"/>
</dbReference>
<dbReference type="EMBL" id="QXGK01000023">
    <property type="protein sequence ID" value="RSX52258.1"/>
    <property type="molecule type" value="Genomic_DNA"/>
</dbReference>
<dbReference type="PANTHER" id="PTHR31528:SF1">
    <property type="entry name" value="4-AMINO-5-HYDROXYMETHYL-2-METHYLPYRIMIDINE PHOSPHATE SYNTHASE THI11-RELATED"/>
    <property type="match status" value="1"/>
</dbReference>
<evidence type="ECO:0000256" key="8">
    <source>
        <dbReference type="ARBA" id="ARBA00022977"/>
    </source>
</evidence>
<proteinExistence type="inferred from homology"/>
<dbReference type="InterPro" id="IPR015168">
    <property type="entry name" value="SsuA/THI5"/>
</dbReference>
<evidence type="ECO:0000313" key="14">
    <source>
        <dbReference type="EMBL" id="RSX52258.1"/>
    </source>
</evidence>
<keyword evidence="6" id="KW-0479">Metal-binding</keyword>
<evidence type="ECO:0000256" key="10">
    <source>
        <dbReference type="ARBA" id="ARBA00033171"/>
    </source>
</evidence>
<name>A0A430FHT3_9BIFI</name>
<comment type="subunit">
    <text evidence="4">Homodimer.</text>
</comment>
<sequence>MNNPIRTVVRTIIDGIQTIDGTAGHTTDRTTAAVGRGTGAVRHTAAIRRAIGGIHAADGIRTTGGTTVRHPARTAGAAIGAVAIAAALGGCGGGTANGTTGTASVDGNDAASISFMLDWTPNTNHIGLYVAQQLGYYKDAGVDVTILPTAQAGAETSVENGVADVGFTTLSNVAAFDAQGADLTMVFDLTQKQTARWCALASRTDITTPKDLDGKTFVSFGSAEQSAVVTQMIKDAGGTGEFKTATAGTNTFETLTSGKGDFGGFYATWEGVESELNGPALNCFVASDWGVPGNPDQLGFAVQRSWLDDAGHAAALRKFLAATRKGYDYALANPDKAADLLVDAASTAQLDAKLVRASMQEIIRGRYWVDDDADAADDAGSTDAGSADAGSADAGSADGSDQQVTGILDFDDAQPYLDFQYQAGTYQDADGKNPAKAPQATDLATNDYLG</sequence>
<keyword evidence="15" id="KW-1185">Reference proteome</keyword>
<accession>A0A430FHT3</accession>
<evidence type="ECO:0000256" key="4">
    <source>
        <dbReference type="ARBA" id="ARBA00011738"/>
    </source>
</evidence>
<keyword evidence="8" id="KW-0784">Thiamine biosynthesis</keyword>
<feature type="domain" description="SsuA/THI5-like" evidence="13">
    <location>
        <begin position="122"/>
        <end position="337"/>
    </location>
</feature>
<evidence type="ECO:0000256" key="6">
    <source>
        <dbReference type="ARBA" id="ARBA00022723"/>
    </source>
</evidence>
<reference evidence="14 15" key="1">
    <citation type="submission" date="2018-09" db="EMBL/GenBank/DDBJ databases">
        <title>Characterization of the phylogenetic diversity of five novel species belonging to the genus Bifidobacterium.</title>
        <authorList>
            <person name="Lugli G.A."/>
            <person name="Duranti S."/>
            <person name="Milani C."/>
        </authorList>
    </citation>
    <scope>NUCLEOTIDE SEQUENCE [LARGE SCALE GENOMIC DNA]</scope>
    <source>
        <strain evidence="14 15">2033B</strain>
    </source>
</reference>
<evidence type="ECO:0000256" key="1">
    <source>
        <dbReference type="ARBA" id="ARBA00003469"/>
    </source>
</evidence>
<organism evidence="14 15">
    <name type="scientific">Bifidobacterium samirii</name>
    <dbReference type="NCBI Taxonomy" id="2306974"/>
    <lineage>
        <taxon>Bacteria</taxon>
        <taxon>Bacillati</taxon>
        <taxon>Actinomycetota</taxon>
        <taxon>Actinomycetes</taxon>
        <taxon>Bifidobacteriales</taxon>
        <taxon>Bifidobacteriaceae</taxon>
        <taxon>Bifidobacterium</taxon>
    </lineage>
</organism>
<dbReference type="InterPro" id="IPR027939">
    <property type="entry name" value="NMT1/THI5"/>
</dbReference>
<dbReference type="GO" id="GO:0016740">
    <property type="term" value="F:transferase activity"/>
    <property type="evidence" value="ECO:0007669"/>
    <property type="project" value="UniProtKB-KW"/>
</dbReference>
<feature type="compositionally biased region" description="Low complexity" evidence="12">
    <location>
        <begin position="378"/>
        <end position="401"/>
    </location>
</feature>
<evidence type="ECO:0000256" key="11">
    <source>
        <dbReference type="ARBA" id="ARBA00048179"/>
    </source>
</evidence>
<evidence type="ECO:0000259" key="13">
    <source>
        <dbReference type="Pfam" id="PF09084"/>
    </source>
</evidence>
<evidence type="ECO:0000313" key="15">
    <source>
        <dbReference type="Proteomes" id="UP000287470"/>
    </source>
</evidence>
<evidence type="ECO:0000256" key="12">
    <source>
        <dbReference type="SAM" id="MobiDB-lite"/>
    </source>
</evidence>
<feature type="region of interest" description="Disordered" evidence="12">
    <location>
        <begin position="425"/>
        <end position="450"/>
    </location>
</feature>
<gene>
    <name evidence="14" type="ORF">D2E24_1795</name>
</gene>
<dbReference type="GO" id="GO:0009228">
    <property type="term" value="P:thiamine biosynthetic process"/>
    <property type="evidence" value="ECO:0007669"/>
    <property type="project" value="UniProtKB-KW"/>
</dbReference>
<comment type="function">
    <text evidence="1">Responsible for the formation of the pyrimidine heterocycle in the thiamine biosynthesis pathway. Catalyzes the formation of hydroxymethylpyrimidine phosphate (HMP-P) from histidine and pyridoxal phosphate (PLP). The protein uses PLP and the active site histidine to form HMP-P, generating an inactive enzyme. The enzyme can only undergo a single turnover, which suggests it is a suicide enzyme.</text>
</comment>
<dbReference type="AlphaFoldDB" id="A0A430FHT3"/>
<evidence type="ECO:0000256" key="2">
    <source>
        <dbReference type="ARBA" id="ARBA00004948"/>
    </source>
</evidence>
<keyword evidence="7" id="KW-0663">Pyridoxal phosphate</keyword>
<evidence type="ECO:0000256" key="5">
    <source>
        <dbReference type="ARBA" id="ARBA00022679"/>
    </source>
</evidence>
<keyword evidence="5 14" id="KW-0808">Transferase</keyword>
<dbReference type="Proteomes" id="UP000287470">
    <property type="component" value="Unassembled WGS sequence"/>
</dbReference>
<comment type="pathway">
    <text evidence="2">Cofactor biosynthesis; thiamine diphosphate biosynthesis.</text>
</comment>
<comment type="similarity">
    <text evidence="3">Belongs to the NMT1/THI5 family.</text>
</comment>
<comment type="caution">
    <text evidence="14">The sequence shown here is derived from an EMBL/GenBank/DDBJ whole genome shotgun (WGS) entry which is preliminary data.</text>
</comment>
<dbReference type="PANTHER" id="PTHR31528">
    <property type="entry name" value="4-AMINO-5-HYDROXYMETHYL-2-METHYLPYRIMIDINE PHOSPHATE SYNTHASE THI11-RELATED"/>
    <property type="match status" value="1"/>
</dbReference>
<dbReference type="Pfam" id="PF09084">
    <property type="entry name" value="NMT1"/>
    <property type="match status" value="1"/>
</dbReference>
<protein>
    <recommendedName>
        <fullName evidence="10">Thiamine pyrimidine synthase</fullName>
    </recommendedName>
</protein>